<evidence type="ECO:0000256" key="1">
    <source>
        <dbReference type="SAM" id="SignalP"/>
    </source>
</evidence>
<dbReference type="Proteomes" id="UP000000268">
    <property type="component" value="Chromosome"/>
</dbReference>
<reference evidence="2 3" key="1">
    <citation type="journal article" date="2008" name="Proc. Natl. Acad. Sci. U.S.A.">
        <title>Niche adaptation and genome expansion in the chlorophyll d-producing cyanobacterium Acaryochloris marina.</title>
        <authorList>
            <person name="Swingley W.D."/>
            <person name="Chen M."/>
            <person name="Cheung P.C."/>
            <person name="Conrad A.L."/>
            <person name="Dejesa L.C."/>
            <person name="Hao J."/>
            <person name="Honchak B.M."/>
            <person name="Karbach L.E."/>
            <person name="Kurdoglu A."/>
            <person name="Lahiri S."/>
            <person name="Mastrian S.D."/>
            <person name="Miyashita H."/>
            <person name="Page L."/>
            <person name="Ramakrishna P."/>
            <person name="Satoh S."/>
            <person name="Sattley W.M."/>
            <person name="Shimada Y."/>
            <person name="Taylor H.L."/>
            <person name="Tomo T."/>
            <person name="Tsuchiya T."/>
            <person name="Wang Z.T."/>
            <person name="Raymond J."/>
            <person name="Mimuro M."/>
            <person name="Blankenship R.E."/>
            <person name="Touchman J.W."/>
        </authorList>
    </citation>
    <scope>NUCLEOTIDE SEQUENCE [LARGE SCALE GENOMIC DNA]</scope>
    <source>
        <strain evidence="3">MBIC 11017</strain>
    </source>
</reference>
<gene>
    <name evidence="2" type="ordered locus">AM1_3486</name>
</gene>
<evidence type="ECO:0000313" key="3">
    <source>
        <dbReference type="Proteomes" id="UP000000268"/>
    </source>
</evidence>
<keyword evidence="3" id="KW-1185">Reference proteome</keyword>
<dbReference type="RefSeq" id="WP_012163872.1">
    <property type="nucleotide sequence ID" value="NC_009925.1"/>
</dbReference>
<dbReference type="AlphaFoldDB" id="B0C178"/>
<protein>
    <submittedName>
        <fullName evidence="2">Uncharacterized protein</fullName>
    </submittedName>
</protein>
<dbReference type="KEGG" id="amr:AM1_3486"/>
<evidence type="ECO:0000313" key="2">
    <source>
        <dbReference type="EMBL" id="ABW28476.1"/>
    </source>
</evidence>
<dbReference type="OrthoDB" id="9838084at2"/>
<accession>B0C178</accession>
<sequence>MTSLKFILVASLLTTFTSPAWAGTIPSPPAPRESAKALGGEVKPSITLFPENSDTPAQTPDLELQMSGKRPLAATANPDIWESELLDDQRRTDPGFFWITTD</sequence>
<organism evidence="2 3">
    <name type="scientific">Acaryochloris marina (strain MBIC 11017)</name>
    <dbReference type="NCBI Taxonomy" id="329726"/>
    <lineage>
        <taxon>Bacteria</taxon>
        <taxon>Bacillati</taxon>
        <taxon>Cyanobacteriota</taxon>
        <taxon>Cyanophyceae</taxon>
        <taxon>Acaryochloridales</taxon>
        <taxon>Acaryochloridaceae</taxon>
        <taxon>Acaryochloris</taxon>
    </lineage>
</organism>
<keyword evidence="1" id="KW-0732">Signal</keyword>
<dbReference type="EMBL" id="CP000828">
    <property type="protein sequence ID" value="ABW28476.1"/>
    <property type="molecule type" value="Genomic_DNA"/>
</dbReference>
<name>B0C178_ACAM1</name>
<dbReference type="HOGENOM" id="CLU_2271197_0_0_3"/>
<feature type="chain" id="PRO_5002746619" evidence="1">
    <location>
        <begin position="23"/>
        <end position="102"/>
    </location>
</feature>
<proteinExistence type="predicted"/>
<feature type="signal peptide" evidence="1">
    <location>
        <begin position="1"/>
        <end position="22"/>
    </location>
</feature>